<protein>
    <submittedName>
        <fullName evidence="1">Uncharacterized protein</fullName>
    </submittedName>
</protein>
<evidence type="ECO:0000313" key="2">
    <source>
        <dbReference type="Proteomes" id="UP000091857"/>
    </source>
</evidence>
<gene>
    <name evidence="1" type="ORF">MANES_15G072100v8</name>
</gene>
<dbReference type="Proteomes" id="UP000091857">
    <property type="component" value="Chromosome 15"/>
</dbReference>
<name>A0A2C9UEV2_MANES</name>
<proteinExistence type="predicted"/>
<dbReference type="STRING" id="3983.A0A2C9UEV2"/>
<dbReference type="PANTHER" id="PTHR33647">
    <property type="entry name" value="OS01G0793900 PROTEIN"/>
    <property type="match status" value="1"/>
</dbReference>
<sequence>MGNCLRHESSTQWGGDDWGSPVHDRFYSTNGSSWLDNKVINIEEEEFDEDEKRLLPSSSTEVKIKISKKQLQELVGMVEMKELSVTQVLSQLMDNSSNQFESHQRSWKPNLQSIPE</sequence>
<dbReference type="OMA" id="SMQWGGE"/>
<evidence type="ECO:0000313" key="1">
    <source>
        <dbReference type="EMBL" id="OAY28502.1"/>
    </source>
</evidence>
<dbReference type="OrthoDB" id="610799at2759"/>
<dbReference type="Gramene" id="Manes.15G072100.1.v8.1">
    <property type="protein sequence ID" value="Manes.15G072100.1.v8.1.CDS.1"/>
    <property type="gene ID" value="Manes.15G072100.v8.1"/>
</dbReference>
<reference evidence="2" key="1">
    <citation type="journal article" date="2016" name="Nat. Biotechnol.">
        <title>Sequencing wild and cultivated cassava and related species reveals extensive interspecific hybridization and genetic diversity.</title>
        <authorList>
            <person name="Bredeson J.V."/>
            <person name="Lyons J.B."/>
            <person name="Prochnik S.E."/>
            <person name="Wu G.A."/>
            <person name="Ha C.M."/>
            <person name="Edsinger-Gonzales E."/>
            <person name="Grimwood J."/>
            <person name="Schmutz J."/>
            <person name="Rabbi I.Y."/>
            <person name="Egesi C."/>
            <person name="Nauluvula P."/>
            <person name="Lebot V."/>
            <person name="Ndunguru J."/>
            <person name="Mkamilo G."/>
            <person name="Bart R.S."/>
            <person name="Setter T.L."/>
            <person name="Gleadow R.M."/>
            <person name="Kulakow P."/>
            <person name="Ferguson M.E."/>
            <person name="Rounsley S."/>
            <person name="Rokhsar D.S."/>
        </authorList>
    </citation>
    <scope>NUCLEOTIDE SEQUENCE [LARGE SCALE GENOMIC DNA]</scope>
    <source>
        <strain evidence="2">cv. AM560-2</strain>
    </source>
</reference>
<accession>A0A2C9UEV2</accession>
<keyword evidence="2" id="KW-1185">Reference proteome</keyword>
<dbReference type="PANTHER" id="PTHR33647:SF5">
    <property type="entry name" value="OS01G0793900 PROTEIN"/>
    <property type="match status" value="1"/>
</dbReference>
<dbReference type="AlphaFoldDB" id="A0A2C9UEV2"/>
<organism evidence="1 2">
    <name type="scientific">Manihot esculenta</name>
    <name type="common">Cassava</name>
    <name type="synonym">Jatropha manihot</name>
    <dbReference type="NCBI Taxonomy" id="3983"/>
    <lineage>
        <taxon>Eukaryota</taxon>
        <taxon>Viridiplantae</taxon>
        <taxon>Streptophyta</taxon>
        <taxon>Embryophyta</taxon>
        <taxon>Tracheophyta</taxon>
        <taxon>Spermatophyta</taxon>
        <taxon>Magnoliopsida</taxon>
        <taxon>eudicotyledons</taxon>
        <taxon>Gunneridae</taxon>
        <taxon>Pentapetalae</taxon>
        <taxon>rosids</taxon>
        <taxon>fabids</taxon>
        <taxon>Malpighiales</taxon>
        <taxon>Euphorbiaceae</taxon>
        <taxon>Crotonoideae</taxon>
        <taxon>Manihoteae</taxon>
        <taxon>Manihot</taxon>
    </lineage>
</organism>
<comment type="caution">
    <text evidence="1">The sequence shown here is derived from an EMBL/GenBank/DDBJ whole genome shotgun (WGS) entry which is preliminary data.</text>
</comment>
<dbReference type="EMBL" id="CM004401">
    <property type="protein sequence ID" value="OAY28502.1"/>
    <property type="molecule type" value="Genomic_DNA"/>
</dbReference>